<proteinExistence type="predicted"/>
<dbReference type="AlphaFoldDB" id="A0A2T6ZV91"/>
<name>A0A2T6ZV91_TUBBO</name>
<accession>A0A2T6ZV91</accession>
<dbReference type="Proteomes" id="UP000244722">
    <property type="component" value="Unassembled WGS sequence"/>
</dbReference>
<evidence type="ECO:0000313" key="2">
    <source>
        <dbReference type="EMBL" id="PUU79375.1"/>
    </source>
</evidence>
<comment type="caution">
    <text evidence="2">The sequence shown here is derived from an EMBL/GenBank/DDBJ whole genome shotgun (WGS) entry which is preliminary data.</text>
</comment>
<gene>
    <name evidence="2" type="ORF">B9Z19DRAFT_1064271</name>
</gene>
<feature type="region of interest" description="Disordered" evidence="1">
    <location>
        <begin position="53"/>
        <end position="81"/>
    </location>
</feature>
<sequence length="160" mass="17687">MSLEIGQIVSQLTVIGAMNELLARPSQELDEEYHQPNSIGYKYGNTYVACDTSLQKPPSSPSPSQSIPSAISPVTNTSNSDISHLRLREPARHDAEPTQAIAISLEKYPAIQSHERKVKRNKCKLAPSAIADMELTCPSQMSESEENLYLDPEMKDSKML</sequence>
<feature type="region of interest" description="Disordered" evidence="1">
    <location>
        <begin position="140"/>
        <end position="160"/>
    </location>
</feature>
<keyword evidence="3" id="KW-1185">Reference proteome</keyword>
<evidence type="ECO:0000256" key="1">
    <source>
        <dbReference type="SAM" id="MobiDB-lite"/>
    </source>
</evidence>
<dbReference type="EMBL" id="NESQ01000093">
    <property type="protein sequence ID" value="PUU79375.1"/>
    <property type="molecule type" value="Genomic_DNA"/>
</dbReference>
<protein>
    <submittedName>
        <fullName evidence="2">Uncharacterized protein</fullName>
    </submittedName>
</protein>
<evidence type="ECO:0000313" key="3">
    <source>
        <dbReference type="Proteomes" id="UP000244722"/>
    </source>
</evidence>
<feature type="compositionally biased region" description="Low complexity" evidence="1">
    <location>
        <begin position="62"/>
        <end position="73"/>
    </location>
</feature>
<reference evidence="2 3" key="1">
    <citation type="submission" date="2017-04" db="EMBL/GenBank/DDBJ databases">
        <title>Draft genome sequence of Tuber borchii Vittad., a whitish edible truffle.</title>
        <authorList>
            <consortium name="DOE Joint Genome Institute"/>
            <person name="Murat C."/>
            <person name="Kuo A."/>
            <person name="Barry K.W."/>
            <person name="Clum A."/>
            <person name="Dockter R.B."/>
            <person name="Fauchery L."/>
            <person name="Iotti M."/>
            <person name="Kohler A."/>
            <person name="Labutti K."/>
            <person name="Lindquist E.A."/>
            <person name="Lipzen A."/>
            <person name="Ohm R.A."/>
            <person name="Wang M."/>
            <person name="Grigoriev I.V."/>
            <person name="Zambonelli A."/>
            <person name="Martin F.M."/>
        </authorList>
    </citation>
    <scope>NUCLEOTIDE SEQUENCE [LARGE SCALE GENOMIC DNA]</scope>
    <source>
        <strain evidence="2 3">Tbo3840</strain>
    </source>
</reference>
<organism evidence="2 3">
    <name type="scientific">Tuber borchii</name>
    <name type="common">White truffle</name>
    <dbReference type="NCBI Taxonomy" id="42251"/>
    <lineage>
        <taxon>Eukaryota</taxon>
        <taxon>Fungi</taxon>
        <taxon>Dikarya</taxon>
        <taxon>Ascomycota</taxon>
        <taxon>Pezizomycotina</taxon>
        <taxon>Pezizomycetes</taxon>
        <taxon>Pezizales</taxon>
        <taxon>Tuberaceae</taxon>
        <taxon>Tuber</taxon>
    </lineage>
</organism>